<feature type="transmembrane region" description="Helical" evidence="2">
    <location>
        <begin position="38"/>
        <end position="63"/>
    </location>
</feature>
<evidence type="ECO:0000313" key="3">
    <source>
        <dbReference type="EMBL" id="MBI2097171.1"/>
    </source>
</evidence>
<comment type="caution">
    <text evidence="3">The sequence shown here is derived from an EMBL/GenBank/DDBJ whole genome shotgun (WGS) entry which is preliminary data.</text>
</comment>
<dbReference type="Gene3D" id="3.30.700.10">
    <property type="entry name" value="Glycoprotein, Type 4 Pilin"/>
    <property type="match status" value="1"/>
</dbReference>
<dbReference type="SUPFAM" id="SSF54523">
    <property type="entry name" value="Pili subunits"/>
    <property type="match status" value="1"/>
</dbReference>
<organism evidence="3 4">
    <name type="scientific">Candidatus Sungiibacteriota bacterium</name>
    <dbReference type="NCBI Taxonomy" id="2750080"/>
    <lineage>
        <taxon>Bacteria</taxon>
        <taxon>Candidatus Sungiibacteriota</taxon>
    </lineage>
</organism>
<dbReference type="GO" id="GO:0015628">
    <property type="term" value="P:protein secretion by the type II secretion system"/>
    <property type="evidence" value="ECO:0007669"/>
    <property type="project" value="InterPro"/>
</dbReference>
<dbReference type="Pfam" id="PF07963">
    <property type="entry name" value="N_methyl"/>
    <property type="match status" value="1"/>
</dbReference>
<dbReference type="Proteomes" id="UP000724148">
    <property type="component" value="Unassembled WGS sequence"/>
</dbReference>
<dbReference type="InterPro" id="IPR012902">
    <property type="entry name" value="N_methyl_site"/>
</dbReference>
<dbReference type="GO" id="GO:0015627">
    <property type="term" value="C:type II protein secretion system complex"/>
    <property type="evidence" value="ECO:0007669"/>
    <property type="project" value="InterPro"/>
</dbReference>
<accession>A0A931SD43</accession>
<dbReference type="InterPro" id="IPR045584">
    <property type="entry name" value="Pilin-like"/>
</dbReference>
<dbReference type="PANTHER" id="PTHR30093">
    <property type="entry name" value="GENERAL SECRETION PATHWAY PROTEIN G"/>
    <property type="match status" value="1"/>
</dbReference>
<dbReference type="PROSITE" id="PS00409">
    <property type="entry name" value="PROKAR_NTER_METHYL"/>
    <property type="match status" value="1"/>
</dbReference>
<protein>
    <submittedName>
        <fullName evidence="3">Type II secretion system protein</fullName>
    </submittedName>
</protein>
<sequence>MMTKKDFTPLQLGCPSFQSGEEKRIHKAYWKPRPKGRVVTGFTLIELLIVIAIIGLLASIVLSSLSTGRSKSRDAQRVANLQQVRTALELYVNTQPPQLYPAGYICGNGTQQCTYANLGTLLAPYLSSLPKDPLTGNNYRYCGLNSGNGYILEAVLENNNRTLLDSDLDTVTNCPGGGNSIQGIDSVAPYNYGIGA</sequence>
<dbReference type="EMBL" id="JACOZA010000083">
    <property type="protein sequence ID" value="MBI2097171.1"/>
    <property type="molecule type" value="Genomic_DNA"/>
</dbReference>
<dbReference type="AlphaFoldDB" id="A0A931SD43"/>
<dbReference type="InterPro" id="IPR000983">
    <property type="entry name" value="Bac_GSPG_pilin"/>
</dbReference>
<gene>
    <name evidence="3" type="ORF">HYT40_03440</name>
</gene>
<keyword evidence="2" id="KW-0812">Transmembrane</keyword>
<dbReference type="PRINTS" id="PR00813">
    <property type="entry name" value="BCTERIALGSPG"/>
</dbReference>
<reference evidence="3" key="1">
    <citation type="submission" date="2020-07" db="EMBL/GenBank/DDBJ databases">
        <title>Huge and variable diversity of episymbiotic CPR bacteria and DPANN archaea in groundwater ecosystems.</title>
        <authorList>
            <person name="He C.Y."/>
            <person name="Keren R."/>
            <person name="Whittaker M."/>
            <person name="Farag I.F."/>
            <person name="Doudna J."/>
            <person name="Cate J.H.D."/>
            <person name="Banfield J.F."/>
        </authorList>
    </citation>
    <scope>NUCLEOTIDE SEQUENCE</scope>
    <source>
        <strain evidence="3">NC_groundwater_193_Ag_S-0.1um_51_7</strain>
    </source>
</reference>
<proteinExistence type="predicted"/>
<dbReference type="NCBIfam" id="TIGR02532">
    <property type="entry name" value="IV_pilin_GFxxxE"/>
    <property type="match status" value="1"/>
</dbReference>
<keyword evidence="2" id="KW-1133">Transmembrane helix</keyword>
<evidence type="ECO:0000256" key="1">
    <source>
        <dbReference type="ARBA" id="ARBA00022481"/>
    </source>
</evidence>
<keyword evidence="2" id="KW-0472">Membrane</keyword>
<keyword evidence="1" id="KW-0488">Methylation</keyword>
<evidence type="ECO:0000256" key="2">
    <source>
        <dbReference type="SAM" id="Phobius"/>
    </source>
</evidence>
<evidence type="ECO:0000313" key="4">
    <source>
        <dbReference type="Proteomes" id="UP000724148"/>
    </source>
</evidence>
<name>A0A931SD43_9BACT</name>